<gene>
    <name evidence="10 13" type="primary">mnmG</name>
    <name evidence="10" type="synonym">gidA</name>
    <name evidence="13" type="ORF">E6K77_06195</name>
</gene>
<dbReference type="SUPFAM" id="SSF51905">
    <property type="entry name" value="FAD/NAD(P)-binding domain"/>
    <property type="match status" value="1"/>
</dbReference>
<evidence type="ECO:0000256" key="1">
    <source>
        <dbReference type="ARBA" id="ARBA00001974"/>
    </source>
</evidence>
<feature type="binding site" evidence="10">
    <location>
        <position position="177"/>
    </location>
    <ligand>
        <name>FAD</name>
        <dbReference type="ChEBI" id="CHEBI:57692"/>
    </ligand>
</feature>
<dbReference type="Proteomes" id="UP000317366">
    <property type="component" value="Unassembled WGS sequence"/>
</dbReference>
<accession>A0A538THB7</accession>
<dbReference type="Pfam" id="PF01134">
    <property type="entry name" value="GIDA"/>
    <property type="match status" value="1"/>
</dbReference>
<evidence type="ECO:0000256" key="8">
    <source>
        <dbReference type="ARBA" id="ARBA00025948"/>
    </source>
</evidence>
<dbReference type="GO" id="GO:0005829">
    <property type="term" value="C:cytosol"/>
    <property type="evidence" value="ECO:0007669"/>
    <property type="project" value="TreeGrafter"/>
</dbReference>
<comment type="cofactor">
    <cofactor evidence="1 10">
        <name>FAD</name>
        <dbReference type="ChEBI" id="CHEBI:57692"/>
    </cofactor>
</comment>
<dbReference type="InterPro" id="IPR044920">
    <property type="entry name" value="MnmG_C_subdom_sf"/>
</dbReference>
<dbReference type="Gene3D" id="3.50.50.60">
    <property type="entry name" value="FAD/NAD(P)-binding domain"/>
    <property type="match status" value="2"/>
</dbReference>
<dbReference type="InterPro" id="IPR002218">
    <property type="entry name" value="MnmG-rel"/>
</dbReference>
<evidence type="ECO:0000256" key="5">
    <source>
        <dbReference type="ARBA" id="ARBA00022694"/>
    </source>
</evidence>
<dbReference type="InterPro" id="IPR036188">
    <property type="entry name" value="FAD/NAD-bd_sf"/>
</dbReference>
<dbReference type="GO" id="GO:0030488">
    <property type="term" value="P:tRNA methylation"/>
    <property type="evidence" value="ECO:0007669"/>
    <property type="project" value="TreeGrafter"/>
</dbReference>
<evidence type="ECO:0000313" key="14">
    <source>
        <dbReference type="Proteomes" id="UP000317366"/>
    </source>
</evidence>
<dbReference type="PANTHER" id="PTHR11806:SF0">
    <property type="entry name" value="PROTEIN MTO1 HOMOLOG, MITOCHONDRIAL"/>
    <property type="match status" value="1"/>
</dbReference>
<dbReference type="InterPro" id="IPR047001">
    <property type="entry name" value="MnmG_C_subdom"/>
</dbReference>
<dbReference type="InterPro" id="IPR049312">
    <property type="entry name" value="GIDA_C_N"/>
</dbReference>
<dbReference type="PROSITE" id="PS01280">
    <property type="entry name" value="GIDA_1"/>
    <property type="match status" value="1"/>
</dbReference>
<feature type="binding site" evidence="10">
    <location>
        <position position="122"/>
    </location>
    <ligand>
        <name>FAD</name>
        <dbReference type="ChEBI" id="CHEBI:57692"/>
    </ligand>
</feature>
<organism evidence="13 14">
    <name type="scientific">Eiseniibacteriota bacterium</name>
    <dbReference type="NCBI Taxonomy" id="2212470"/>
    <lineage>
        <taxon>Bacteria</taxon>
        <taxon>Candidatus Eiseniibacteriota</taxon>
    </lineage>
</organism>
<comment type="caution">
    <text evidence="13">The sequence shown here is derived from an EMBL/GenBank/DDBJ whole genome shotgun (WGS) entry which is preliminary data.</text>
</comment>
<evidence type="ECO:0000256" key="6">
    <source>
        <dbReference type="ARBA" id="ARBA00022827"/>
    </source>
</evidence>
<dbReference type="EMBL" id="VBOX01000065">
    <property type="protein sequence ID" value="TMQ63017.1"/>
    <property type="molecule type" value="Genomic_DNA"/>
</dbReference>
<reference evidence="13 14" key="1">
    <citation type="journal article" date="2019" name="Nat. Microbiol.">
        <title>Mediterranean grassland soil C-N compound turnover is dependent on rainfall and depth, and is mediated by genomically divergent microorganisms.</title>
        <authorList>
            <person name="Diamond S."/>
            <person name="Andeer P.F."/>
            <person name="Li Z."/>
            <person name="Crits-Christoph A."/>
            <person name="Burstein D."/>
            <person name="Anantharaman K."/>
            <person name="Lane K.R."/>
            <person name="Thomas B.C."/>
            <person name="Pan C."/>
            <person name="Northen T.R."/>
            <person name="Banfield J.F."/>
        </authorList>
    </citation>
    <scope>NUCLEOTIDE SEQUENCE [LARGE SCALE GENOMIC DNA]</scope>
    <source>
        <strain evidence="13">WS_7</strain>
    </source>
</reference>
<dbReference type="GO" id="GO:0002098">
    <property type="term" value="P:tRNA wobble uridine modification"/>
    <property type="evidence" value="ECO:0007669"/>
    <property type="project" value="InterPro"/>
</dbReference>
<evidence type="ECO:0000256" key="2">
    <source>
        <dbReference type="ARBA" id="ARBA00007653"/>
    </source>
</evidence>
<keyword evidence="5 10" id="KW-0819">tRNA processing</keyword>
<evidence type="ECO:0000256" key="10">
    <source>
        <dbReference type="HAMAP-Rule" id="MF_00129"/>
    </source>
</evidence>
<proteinExistence type="inferred from homology"/>
<evidence type="ECO:0000256" key="7">
    <source>
        <dbReference type="ARBA" id="ARBA00023027"/>
    </source>
</evidence>
<dbReference type="Pfam" id="PF13932">
    <property type="entry name" value="SAM_GIDA_C"/>
    <property type="match status" value="1"/>
</dbReference>
<evidence type="ECO:0000256" key="3">
    <source>
        <dbReference type="ARBA" id="ARBA00020461"/>
    </source>
</evidence>
<dbReference type="Gene3D" id="1.10.150.570">
    <property type="entry name" value="GidA associated domain, C-terminal subdomain"/>
    <property type="match status" value="1"/>
</dbReference>
<dbReference type="HAMAP" id="MF_00129">
    <property type="entry name" value="MnmG_GidA"/>
    <property type="match status" value="1"/>
</dbReference>
<feature type="binding site" evidence="10">
    <location>
        <position position="366"/>
    </location>
    <ligand>
        <name>FAD</name>
        <dbReference type="ChEBI" id="CHEBI:57692"/>
    </ligand>
</feature>
<feature type="domain" description="tRNA uridine 5-carboxymethylaminomethyl modification enzyme C-terminal subdomain" evidence="12">
    <location>
        <begin position="551"/>
        <end position="622"/>
    </location>
</feature>
<evidence type="ECO:0000256" key="9">
    <source>
        <dbReference type="ARBA" id="ARBA00031800"/>
    </source>
</evidence>
<keyword evidence="4 10" id="KW-0285">Flavoprotein</keyword>
<evidence type="ECO:0000256" key="4">
    <source>
        <dbReference type="ARBA" id="ARBA00022630"/>
    </source>
</evidence>
<feature type="region of interest" description="Disordered" evidence="11">
    <location>
        <begin position="491"/>
        <end position="511"/>
    </location>
</feature>
<dbReference type="InterPro" id="IPR004416">
    <property type="entry name" value="MnmG"/>
</dbReference>
<feature type="binding site" evidence="10">
    <location>
        <begin position="10"/>
        <end position="15"/>
    </location>
    <ligand>
        <name>FAD</name>
        <dbReference type="ChEBI" id="CHEBI:57692"/>
    </ligand>
</feature>
<keyword evidence="10" id="KW-0963">Cytoplasm</keyword>
<comment type="subcellular location">
    <subcellularLocation>
        <location evidence="10">Cytoplasm</location>
    </subcellularLocation>
</comment>
<dbReference type="InterPro" id="IPR026904">
    <property type="entry name" value="MnmG_C"/>
</dbReference>
<name>A0A538THB7_UNCEI</name>
<evidence type="ECO:0000313" key="13">
    <source>
        <dbReference type="EMBL" id="TMQ63017.1"/>
    </source>
</evidence>
<dbReference type="GO" id="GO:0050660">
    <property type="term" value="F:flavin adenine dinucleotide binding"/>
    <property type="evidence" value="ECO:0007669"/>
    <property type="project" value="UniProtKB-UniRule"/>
</dbReference>
<evidence type="ECO:0000259" key="12">
    <source>
        <dbReference type="SMART" id="SM01228"/>
    </source>
</evidence>
<sequence length="638" mass="69824">MNRYPLVVVGAGHAGCEAACIAAAMGVETALVTMSLDAIAQMSCNPAIGGLAKGHLVREIDVLGGIMARMADRAGIQFKMLNRARGPAVWSPRAQEDKALYRAIVRDHLERTPGVALVQAQVIGFLVAGGRIRGVAFQDGGSIEAEAVIVTPGTFMNGLMHIGDRTMAGGRVGESPSRGLSECLSDLGFRVLRLKTGTPPRIHRDSIDFSRMIEQPGDEEPRPFSHFTGALHLDQIMCHLTHTTGDTHALIRANLGRSPLYTGKIRGIGPRYCPSIEDKVVRFADKAAHQIFIEPEGRDTHEYYINGLSTSLPEEIQREIMRTVPGLESAEMIRPGYAVEYDFLPPTQLKQTLETRAIQGLYLAGQINGTSGYEEAAAQGLYAGINAALSLQRRPEFRLGRNEAYLGVLIDDLVTKGTEEPYRMFTSSAEYRLILRQDNAAERLLPRARELGAHRADDLALLEGRVAERERASERLRTVRVARVEENRAEGADACGPGASMGDRVEPTKESTAPSLAQLLRRGSLSLDAVMARTELADLARDTVESAAIEVRYEGYIQRQLREVERAARYEQLYLGDSVWDEPLAELSNEGREKVQRLRPGTVAQAARIPGVSPADAAILVIYAERERRRANISSTTA</sequence>
<feature type="binding site" evidence="10">
    <location>
        <begin position="269"/>
        <end position="283"/>
    </location>
    <ligand>
        <name>NAD(+)</name>
        <dbReference type="ChEBI" id="CHEBI:57540"/>
    </ligand>
</feature>
<keyword evidence="6 10" id="KW-0274">FAD</keyword>
<dbReference type="AlphaFoldDB" id="A0A538THB7"/>
<comment type="function">
    <text evidence="10">NAD-binding protein involved in the addition of a carboxymethylaminomethyl (cmnm) group at the wobble position (U34) of certain tRNAs, forming tRNA-cmnm(5)s(2)U34.</text>
</comment>
<dbReference type="NCBIfam" id="TIGR00136">
    <property type="entry name" value="mnmG_gidA"/>
    <property type="match status" value="1"/>
</dbReference>
<dbReference type="SMART" id="SM01228">
    <property type="entry name" value="GIDA_assoc_3"/>
    <property type="match status" value="1"/>
</dbReference>
<evidence type="ECO:0000256" key="11">
    <source>
        <dbReference type="SAM" id="MobiDB-lite"/>
    </source>
</evidence>
<protein>
    <recommendedName>
        <fullName evidence="3 10">tRNA uridine 5-carboxymethylaminomethyl modification enzyme MnmG</fullName>
    </recommendedName>
    <alternativeName>
        <fullName evidence="9 10">Glucose-inhibited division protein A</fullName>
    </alternativeName>
</protein>
<dbReference type="Pfam" id="PF21680">
    <property type="entry name" value="GIDA_C_1st"/>
    <property type="match status" value="1"/>
</dbReference>
<keyword evidence="7 10" id="KW-0520">NAD</keyword>
<dbReference type="PANTHER" id="PTHR11806">
    <property type="entry name" value="GLUCOSE INHIBITED DIVISION PROTEIN A"/>
    <property type="match status" value="1"/>
</dbReference>
<dbReference type="InterPro" id="IPR020595">
    <property type="entry name" value="MnmG-rel_CS"/>
</dbReference>
<comment type="similarity">
    <text evidence="2 10">Belongs to the MnmG family.</text>
</comment>
<comment type="subunit">
    <text evidence="8 10">Homodimer. Heterotetramer of two MnmE and two MnmG subunits.</text>
</comment>
<dbReference type="Gene3D" id="1.10.10.1800">
    <property type="entry name" value="tRNA uridine 5-carboxymethylaminomethyl modification enzyme MnmG/GidA"/>
    <property type="match status" value="1"/>
</dbReference>
<dbReference type="InterPro" id="IPR040131">
    <property type="entry name" value="MnmG_N"/>
</dbReference>
<dbReference type="FunFam" id="3.50.50.60:FF:000002">
    <property type="entry name" value="tRNA uridine 5-carboxymethylaminomethyl modification enzyme MnmG"/>
    <property type="match status" value="1"/>
</dbReference>